<keyword evidence="2" id="KW-0238">DNA-binding</keyword>
<evidence type="ECO:0000313" key="6">
    <source>
        <dbReference type="Proteomes" id="UP000249829"/>
    </source>
</evidence>
<feature type="non-terminal residue" evidence="5">
    <location>
        <position position="81"/>
    </location>
</feature>
<dbReference type="InterPro" id="IPR036864">
    <property type="entry name" value="Zn2-C6_fun-type_DNA-bd_sf"/>
</dbReference>
<gene>
    <name evidence="5" type="ORF">BO99DRAFT_300811</name>
</gene>
<evidence type="ECO:0000256" key="4">
    <source>
        <dbReference type="ARBA" id="ARBA00023242"/>
    </source>
</evidence>
<dbReference type="PANTHER" id="PTHR47256:SF5">
    <property type="entry name" value="ZN(II)2CYS6 TRANSCRIPTION FACTOR (EUROFUNG)"/>
    <property type="match status" value="1"/>
</dbReference>
<dbReference type="GO" id="GO:0008270">
    <property type="term" value="F:zinc ion binding"/>
    <property type="evidence" value="ECO:0007669"/>
    <property type="project" value="InterPro"/>
</dbReference>
<protein>
    <recommendedName>
        <fullName evidence="7">Zn(2)-C6 fungal-type domain-containing protein</fullName>
    </recommendedName>
</protein>
<evidence type="ECO:0000256" key="1">
    <source>
        <dbReference type="ARBA" id="ARBA00023015"/>
    </source>
</evidence>
<proteinExistence type="predicted"/>
<evidence type="ECO:0000313" key="5">
    <source>
        <dbReference type="EMBL" id="PYI12868.1"/>
    </source>
</evidence>
<dbReference type="EMBL" id="KZ825281">
    <property type="protein sequence ID" value="PYI12868.1"/>
    <property type="molecule type" value="Genomic_DNA"/>
</dbReference>
<dbReference type="GO" id="GO:0003677">
    <property type="term" value="F:DNA binding"/>
    <property type="evidence" value="ECO:0007669"/>
    <property type="project" value="UniProtKB-KW"/>
</dbReference>
<evidence type="ECO:0000256" key="2">
    <source>
        <dbReference type="ARBA" id="ARBA00023125"/>
    </source>
</evidence>
<feature type="non-terminal residue" evidence="5">
    <location>
        <position position="1"/>
    </location>
</feature>
<dbReference type="Gene3D" id="4.10.240.10">
    <property type="entry name" value="Zn(2)-C6 fungal-type DNA-binding domain"/>
    <property type="match status" value="1"/>
</dbReference>
<dbReference type="GO" id="GO:0000981">
    <property type="term" value="F:DNA-binding transcription factor activity, RNA polymerase II-specific"/>
    <property type="evidence" value="ECO:0007669"/>
    <property type="project" value="InterPro"/>
</dbReference>
<keyword evidence="4" id="KW-0539">Nucleus</keyword>
<dbReference type="AlphaFoldDB" id="A0A2V5GPS7"/>
<evidence type="ECO:0000256" key="3">
    <source>
        <dbReference type="ARBA" id="ARBA00023163"/>
    </source>
</evidence>
<name>A0A2V5GPS7_ASPV1</name>
<keyword evidence="3" id="KW-0804">Transcription</keyword>
<accession>A0A2V5GPS7</accession>
<dbReference type="Proteomes" id="UP000249829">
    <property type="component" value="Unassembled WGS sequence"/>
</dbReference>
<reference evidence="5 6" key="1">
    <citation type="submission" date="2018-02" db="EMBL/GenBank/DDBJ databases">
        <title>The genomes of Aspergillus section Nigri reveals drivers in fungal speciation.</title>
        <authorList>
            <consortium name="DOE Joint Genome Institute"/>
            <person name="Vesth T.C."/>
            <person name="Nybo J."/>
            <person name="Theobald S."/>
            <person name="Brandl J."/>
            <person name="Frisvad J.C."/>
            <person name="Nielsen K.F."/>
            <person name="Lyhne E.K."/>
            <person name="Kogle M.E."/>
            <person name="Kuo A."/>
            <person name="Riley R."/>
            <person name="Clum A."/>
            <person name="Nolan M."/>
            <person name="Lipzen A."/>
            <person name="Salamov A."/>
            <person name="Henrissat B."/>
            <person name="Wiebenga A."/>
            <person name="De vries R.P."/>
            <person name="Grigoriev I.V."/>
            <person name="Mortensen U.H."/>
            <person name="Andersen M.R."/>
            <person name="Baker S.E."/>
        </authorList>
    </citation>
    <scope>NUCLEOTIDE SEQUENCE [LARGE SCALE GENOMIC DNA]</scope>
    <source>
        <strain evidence="5 6">CBS 115571</strain>
    </source>
</reference>
<evidence type="ECO:0008006" key="7">
    <source>
        <dbReference type="Google" id="ProtNLM"/>
    </source>
</evidence>
<organism evidence="5 6">
    <name type="scientific">Aspergillus violaceofuscus (strain CBS 115571)</name>
    <dbReference type="NCBI Taxonomy" id="1450538"/>
    <lineage>
        <taxon>Eukaryota</taxon>
        <taxon>Fungi</taxon>
        <taxon>Dikarya</taxon>
        <taxon>Ascomycota</taxon>
        <taxon>Pezizomycotina</taxon>
        <taxon>Eurotiomycetes</taxon>
        <taxon>Eurotiomycetidae</taxon>
        <taxon>Eurotiales</taxon>
        <taxon>Aspergillaceae</taxon>
        <taxon>Aspergillus</taxon>
    </lineage>
</organism>
<keyword evidence="1" id="KW-0805">Transcription regulation</keyword>
<dbReference type="PANTHER" id="PTHR47256">
    <property type="entry name" value="ZN(II)2CYS6 TRANSCRIPTION FACTOR (EUROFUNG)-RELATED"/>
    <property type="match status" value="1"/>
</dbReference>
<sequence length="81" mass="9249">QCRLRDKAAACERCTEHRLACTFDTDQDGRRDLISQERIEDMRAERDTLVELFQALKNSSDANIAPLLDLIRSKASLGDIR</sequence>
<keyword evidence="6" id="KW-1185">Reference proteome</keyword>
<dbReference type="InterPro" id="IPR053187">
    <property type="entry name" value="Notoamide_regulator"/>
</dbReference>